<dbReference type="InterPro" id="IPR001045">
    <property type="entry name" value="Spermi_synthase"/>
</dbReference>
<dbReference type="HAMAP" id="MF_00198">
    <property type="entry name" value="Spermidine_synth"/>
    <property type="match status" value="1"/>
</dbReference>
<dbReference type="InterPro" id="IPR029063">
    <property type="entry name" value="SAM-dependent_MTases_sf"/>
</dbReference>
<proteinExistence type="inferred from homology"/>
<evidence type="ECO:0000256" key="1">
    <source>
        <dbReference type="ARBA" id="ARBA00007867"/>
    </source>
</evidence>
<dbReference type="Pfam" id="PF01564">
    <property type="entry name" value="Spermine_synth"/>
    <property type="match status" value="1"/>
</dbReference>
<keyword evidence="2" id="KW-0808">Transferase</keyword>
<dbReference type="CDD" id="cd02440">
    <property type="entry name" value="AdoMet_MTases"/>
    <property type="match status" value="1"/>
</dbReference>
<accession>A0A6C0DSP9</accession>
<comment type="similarity">
    <text evidence="1">Belongs to the spermidine/spermine synthase family.</text>
</comment>
<protein>
    <recommendedName>
        <fullName evidence="4">PABS domain-containing protein</fullName>
    </recommendedName>
</protein>
<dbReference type="Gene3D" id="3.40.50.150">
    <property type="entry name" value="Vaccinia Virus protein VP39"/>
    <property type="match status" value="1"/>
</dbReference>
<dbReference type="GO" id="GO:0006596">
    <property type="term" value="P:polyamine biosynthetic process"/>
    <property type="evidence" value="ECO:0007669"/>
    <property type="project" value="UniProtKB-KW"/>
</dbReference>
<dbReference type="AlphaFoldDB" id="A0A6C0DSP9"/>
<keyword evidence="3" id="KW-0620">Polyamine biosynthesis</keyword>
<dbReference type="GO" id="GO:0010487">
    <property type="term" value="F:thermospermine synthase activity"/>
    <property type="evidence" value="ECO:0007669"/>
    <property type="project" value="UniProtKB-ARBA"/>
</dbReference>
<dbReference type="EMBL" id="MN739665">
    <property type="protein sequence ID" value="QHT19390.1"/>
    <property type="molecule type" value="Genomic_DNA"/>
</dbReference>
<dbReference type="InterPro" id="IPR037163">
    <property type="entry name" value="Spermidine_synt_N_sf"/>
</dbReference>
<sequence length="281" mass="32173">MQTARQIERDGYYQESAPLQQTSTRYPVQRCLAATRTAAAEVVIVENADYGRMLFLDHELQSASYDEAIYHETLVHPIMHAMYGRDDKNVLVVGGAEGATVREVLKWGPNKVRHVDWVDIDGELVTLCRRHLRYAPEAVYERGYVTYYNQDIMTFLDTAERSARYDVIVIDLPDPDPNEQVLYGPAFWRLIHQSLRQGGGIVSHVGPVEPRRRPGLEIVQQGAGGGGHAYHTHIPSFQGEWGFWMNREPAFGRLFQLEGCSVMDNSYLRTVFHWDRHWLGL</sequence>
<dbReference type="PANTHER" id="PTHR43317:SF1">
    <property type="entry name" value="THERMOSPERMINE SYNTHASE ACAULIS5"/>
    <property type="match status" value="1"/>
</dbReference>
<organism evidence="5">
    <name type="scientific">viral metagenome</name>
    <dbReference type="NCBI Taxonomy" id="1070528"/>
    <lineage>
        <taxon>unclassified sequences</taxon>
        <taxon>metagenomes</taxon>
        <taxon>organismal metagenomes</taxon>
    </lineage>
</organism>
<feature type="domain" description="PABS" evidence="4">
    <location>
        <begin position="10"/>
        <end position="248"/>
    </location>
</feature>
<dbReference type="SUPFAM" id="SSF53335">
    <property type="entry name" value="S-adenosyl-L-methionine-dependent methyltransferases"/>
    <property type="match status" value="1"/>
</dbReference>
<dbReference type="PANTHER" id="PTHR43317">
    <property type="entry name" value="THERMOSPERMINE SYNTHASE ACAULIS5"/>
    <property type="match status" value="1"/>
</dbReference>
<name>A0A6C0DSP9_9ZZZZ</name>
<evidence type="ECO:0000259" key="4">
    <source>
        <dbReference type="PROSITE" id="PS51006"/>
    </source>
</evidence>
<reference evidence="5" key="1">
    <citation type="journal article" date="2020" name="Nature">
        <title>Giant virus diversity and host interactions through global metagenomics.</title>
        <authorList>
            <person name="Schulz F."/>
            <person name="Roux S."/>
            <person name="Paez-Espino D."/>
            <person name="Jungbluth S."/>
            <person name="Walsh D.A."/>
            <person name="Denef V.J."/>
            <person name="McMahon K.D."/>
            <person name="Konstantinidis K.T."/>
            <person name="Eloe-Fadrosh E.A."/>
            <person name="Kyrpides N.C."/>
            <person name="Woyke T."/>
        </authorList>
    </citation>
    <scope>NUCLEOTIDE SEQUENCE</scope>
    <source>
        <strain evidence="5">GVMAG-M-3300023174-57</strain>
    </source>
</reference>
<dbReference type="PROSITE" id="PS51006">
    <property type="entry name" value="PABS_2"/>
    <property type="match status" value="1"/>
</dbReference>
<dbReference type="Gene3D" id="2.30.140.10">
    <property type="entry name" value="Spermidine synthase, tetramerisation domain"/>
    <property type="match status" value="1"/>
</dbReference>
<evidence type="ECO:0000256" key="3">
    <source>
        <dbReference type="ARBA" id="ARBA00023115"/>
    </source>
</evidence>
<evidence type="ECO:0000256" key="2">
    <source>
        <dbReference type="ARBA" id="ARBA00022679"/>
    </source>
</evidence>
<evidence type="ECO:0000313" key="5">
    <source>
        <dbReference type="EMBL" id="QHT19390.1"/>
    </source>
</evidence>
<dbReference type="InterPro" id="IPR030374">
    <property type="entry name" value="PABS"/>
</dbReference>